<dbReference type="PIRSF" id="PIRSF000898">
    <property type="entry name" value="Acid_Ptase_5"/>
    <property type="match status" value="1"/>
</dbReference>
<dbReference type="InterPro" id="IPR029052">
    <property type="entry name" value="Metallo-depent_PP-like"/>
</dbReference>
<dbReference type="InterPro" id="IPR024927">
    <property type="entry name" value="Acid_PPase"/>
</dbReference>
<dbReference type="Pfam" id="PF00149">
    <property type="entry name" value="Metallophos"/>
    <property type="match status" value="1"/>
</dbReference>
<feature type="chain" id="PRO_5043640209" description="Purple acid phosphatase" evidence="7">
    <location>
        <begin position="20"/>
        <end position="326"/>
    </location>
</feature>
<evidence type="ECO:0000256" key="5">
    <source>
        <dbReference type="PIRNR" id="PIRNR000898"/>
    </source>
</evidence>
<keyword evidence="6" id="KW-0479">Metal-binding</keyword>
<name>A0AAV1Y7M4_LUPLU</name>
<feature type="binding site" evidence="6">
    <location>
        <position position="243"/>
    </location>
    <ligand>
        <name>Fe cation</name>
        <dbReference type="ChEBI" id="CHEBI:24875"/>
        <label>1</label>
    </ligand>
</feature>
<dbReference type="SUPFAM" id="SSF56300">
    <property type="entry name" value="Metallo-dependent phosphatases"/>
    <property type="match status" value="1"/>
</dbReference>
<feature type="binding site" evidence="6">
    <location>
        <position position="77"/>
    </location>
    <ligand>
        <name>Fe cation</name>
        <dbReference type="ChEBI" id="CHEBI:24875"/>
        <label>1</label>
    </ligand>
</feature>
<evidence type="ECO:0000256" key="3">
    <source>
        <dbReference type="ARBA" id="ARBA00022729"/>
    </source>
</evidence>
<comment type="similarity">
    <text evidence="2">Belongs to the metallophosphoesterase superfamily. Purple acid phosphatase family.</text>
</comment>
<evidence type="ECO:0000256" key="1">
    <source>
        <dbReference type="ARBA" id="ARBA00000032"/>
    </source>
</evidence>
<dbReference type="Gene3D" id="3.60.21.10">
    <property type="match status" value="1"/>
</dbReference>
<keyword evidence="3 7" id="KW-0732">Signal</keyword>
<dbReference type="PANTHER" id="PTHR10161:SF50">
    <property type="entry name" value="PURPLE ACID PHOSPHATASE 7"/>
    <property type="match status" value="1"/>
</dbReference>
<dbReference type="AlphaFoldDB" id="A0AAV1Y7M4"/>
<dbReference type="EC" id="3.1.3.2" evidence="5"/>
<comment type="catalytic activity">
    <reaction evidence="1 5">
        <text>a phosphate monoester + H2O = an alcohol + phosphate</text>
        <dbReference type="Rhea" id="RHEA:15017"/>
        <dbReference type="ChEBI" id="CHEBI:15377"/>
        <dbReference type="ChEBI" id="CHEBI:30879"/>
        <dbReference type="ChEBI" id="CHEBI:43474"/>
        <dbReference type="ChEBI" id="CHEBI:67140"/>
        <dbReference type="EC" id="3.1.3.2"/>
    </reaction>
</comment>
<sequence length="326" mass="36978">MGLLIFIATIALCLVVSSAWNFQHNPSTKPDGSVSFLVIGDWGRNGAHNQKKVANQMGIIAKKLDINFVISTGDNFYEKGLRGIRDPAFGESFIKIYTAPGLQKQWYNALGEHDYRGDVEAQVSPNLPRHDMRWICRRYYMSLQEVAEFFFIDTTPFVNEYFKEPAGINYNWTGILPRAKYLDNLIEDLDLALKESRAKWKFVVGHHPIKNAGKNGVTKELQEVLLPILEKHKVDVYMNGHDHSLHHISSKIEFLTSGGGSMALKGIVPKWDPKELKFFHSGEGFMSVEITKNKGCLTSCFGPNTKLEIAFYDVDGKVLYKWNKSK</sequence>
<proteinExistence type="inferred from homology"/>
<dbReference type="CDD" id="cd07378">
    <property type="entry name" value="MPP_ACP5"/>
    <property type="match status" value="1"/>
</dbReference>
<comment type="cofactor">
    <cofactor evidence="6">
        <name>Fe cation</name>
        <dbReference type="ChEBI" id="CHEBI:24875"/>
    </cofactor>
    <text evidence="6">Binds 2 iron ions per subunit.</text>
</comment>
<feature type="binding site" evidence="6">
    <location>
        <position position="41"/>
    </location>
    <ligand>
        <name>Fe cation</name>
        <dbReference type="ChEBI" id="CHEBI:24875"/>
        <label>1</label>
    </ligand>
</feature>
<dbReference type="EMBL" id="CAXHTB010000022">
    <property type="protein sequence ID" value="CAL0329805.1"/>
    <property type="molecule type" value="Genomic_DNA"/>
</dbReference>
<keyword evidence="5 6" id="KW-0408">Iron</keyword>
<evidence type="ECO:0000256" key="4">
    <source>
        <dbReference type="ARBA" id="ARBA00022801"/>
    </source>
</evidence>
<dbReference type="InterPro" id="IPR051558">
    <property type="entry name" value="Metallophosphoesterase_PAP"/>
</dbReference>
<evidence type="ECO:0000256" key="2">
    <source>
        <dbReference type="ARBA" id="ARBA00008723"/>
    </source>
</evidence>
<evidence type="ECO:0000313" key="10">
    <source>
        <dbReference type="Proteomes" id="UP001497480"/>
    </source>
</evidence>
<evidence type="ECO:0000256" key="6">
    <source>
        <dbReference type="PIRSR" id="PIRSR000898-1"/>
    </source>
</evidence>
<dbReference type="PANTHER" id="PTHR10161">
    <property type="entry name" value="TARTRATE-RESISTANT ACID PHOSPHATASE TYPE 5"/>
    <property type="match status" value="1"/>
</dbReference>
<evidence type="ECO:0000256" key="7">
    <source>
        <dbReference type="SAM" id="SignalP"/>
    </source>
</evidence>
<dbReference type="InterPro" id="IPR004843">
    <property type="entry name" value="Calcineurin-like_PHP"/>
</dbReference>
<dbReference type="GO" id="GO:0003993">
    <property type="term" value="F:acid phosphatase activity"/>
    <property type="evidence" value="ECO:0007669"/>
    <property type="project" value="UniProtKB-UniRule"/>
</dbReference>
<dbReference type="Proteomes" id="UP001497480">
    <property type="component" value="Unassembled WGS sequence"/>
</dbReference>
<evidence type="ECO:0000313" key="9">
    <source>
        <dbReference type="EMBL" id="CAL0329805.1"/>
    </source>
</evidence>
<keyword evidence="10" id="KW-1185">Reference proteome</keyword>
<evidence type="ECO:0000259" key="8">
    <source>
        <dbReference type="Pfam" id="PF00149"/>
    </source>
</evidence>
<feature type="domain" description="Calcineurin-like phosphoesterase" evidence="8">
    <location>
        <begin position="35"/>
        <end position="244"/>
    </location>
</feature>
<comment type="caution">
    <text evidence="9">The sequence shown here is derived from an EMBL/GenBank/DDBJ whole genome shotgun (WGS) entry which is preliminary data.</text>
</comment>
<organism evidence="9 10">
    <name type="scientific">Lupinus luteus</name>
    <name type="common">European yellow lupine</name>
    <dbReference type="NCBI Taxonomy" id="3873"/>
    <lineage>
        <taxon>Eukaryota</taxon>
        <taxon>Viridiplantae</taxon>
        <taxon>Streptophyta</taxon>
        <taxon>Embryophyta</taxon>
        <taxon>Tracheophyta</taxon>
        <taxon>Spermatophyta</taxon>
        <taxon>Magnoliopsida</taxon>
        <taxon>eudicotyledons</taxon>
        <taxon>Gunneridae</taxon>
        <taxon>Pentapetalae</taxon>
        <taxon>rosids</taxon>
        <taxon>fabids</taxon>
        <taxon>Fabales</taxon>
        <taxon>Fabaceae</taxon>
        <taxon>Papilionoideae</taxon>
        <taxon>50 kb inversion clade</taxon>
        <taxon>genistoids sensu lato</taxon>
        <taxon>core genistoids</taxon>
        <taxon>Genisteae</taxon>
        <taxon>Lupinus</taxon>
    </lineage>
</organism>
<keyword evidence="4 5" id="KW-0378">Hydrolase</keyword>
<protein>
    <recommendedName>
        <fullName evidence="5">Purple acid phosphatase</fullName>
        <ecNumber evidence="5">3.1.3.2</ecNumber>
    </recommendedName>
</protein>
<gene>
    <name evidence="9" type="ORF">LLUT_LOCUS30865</name>
</gene>
<feature type="binding site" evidence="6">
    <location>
        <position position="206"/>
    </location>
    <ligand>
        <name>Fe cation</name>
        <dbReference type="ChEBI" id="CHEBI:24875"/>
        <label>2</label>
    </ligand>
</feature>
<feature type="signal peptide" evidence="7">
    <location>
        <begin position="1"/>
        <end position="19"/>
    </location>
</feature>
<feature type="binding site" evidence="6">
    <location>
        <position position="241"/>
    </location>
    <ligand>
        <name>Fe cation</name>
        <dbReference type="ChEBI" id="CHEBI:24875"/>
        <label>2</label>
    </ligand>
</feature>
<feature type="binding site" evidence="6">
    <location>
        <position position="74"/>
    </location>
    <ligand>
        <name>Fe cation</name>
        <dbReference type="ChEBI" id="CHEBI:24875"/>
        <label>2</label>
    </ligand>
</feature>
<dbReference type="GO" id="GO:0046872">
    <property type="term" value="F:metal ion binding"/>
    <property type="evidence" value="ECO:0007669"/>
    <property type="project" value="UniProtKB-KW"/>
</dbReference>
<feature type="binding site" evidence="6">
    <location>
        <position position="74"/>
    </location>
    <ligand>
        <name>Fe cation</name>
        <dbReference type="ChEBI" id="CHEBI:24875"/>
        <label>1</label>
    </ligand>
</feature>
<reference evidence="9 10" key="1">
    <citation type="submission" date="2024-03" db="EMBL/GenBank/DDBJ databases">
        <authorList>
            <person name="Martinez-Hernandez J."/>
        </authorList>
    </citation>
    <scope>NUCLEOTIDE SEQUENCE [LARGE SCALE GENOMIC DNA]</scope>
</reference>
<accession>A0AAV1Y7M4</accession>